<dbReference type="PANTHER" id="PTHR45916">
    <property type="entry name" value="STRUCTURAL MAINTENANCE OF CHROMOSOMES PROTEIN 5"/>
    <property type="match status" value="1"/>
</dbReference>
<dbReference type="GO" id="GO:0030915">
    <property type="term" value="C:Smc5-Smc6 complex"/>
    <property type="evidence" value="ECO:0007669"/>
    <property type="project" value="TreeGrafter"/>
</dbReference>
<dbReference type="GO" id="GO:0000724">
    <property type="term" value="P:double-strand break repair via homologous recombination"/>
    <property type="evidence" value="ECO:0007669"/>
    <property type="project" value="TreeGrafter"/>
</dbReference>
<accession>A0A9W8IUP5</accession>
<gene>
    <name evidence="4" type="ORF">H1R20_g13416</name>
</gene>
<keyword evidence="5" id="KW-1185">Reference proteome</keyword>
<sequence>MLAENADFRRQISHKRGGQEACRRLLKEAKPQSVPASRQGNLIIRRNLSGKDRKSSFTLNGQPATGKEVTAKMAELNVQVENLCNPNLSSWFKPLKEEGKHLKVSARKLKDDQVMVKQLRERNENIERDVERFREREKLEKEVIHRIDIFAYPILIYCRTSLEPFSMPNPAYRSLVRKSDADAKKASEKREQRKKAMVANANVLKKKQGESDKLVNRPESLDR</sequence>
<feature type="non-terminal residue" evidence="4">
    <location>
        <position position="223"/>
    </location>
</feature>
<dbReference type="GO" id="GO:0003697">
    <property type="term" value="F:single-stranded DNA binding"/>
    <property type="evidence" value="ECO:0007669"/>
    <property type="project" value="TreeGrafter"/>
</dbReference>
<dbReference type="GO" id="GO:0005634">
    <property type="term" value="C:nucleus"/>
    <property type="evidence" value="ECO:0007669"/>
    <property type="project" value="TreeGrafter"/>
</dbReference>
<protein>
    <submittedName>
        <fullName evidence="4">Uncharacterized protein</fullName>
    </submittedName>
</protein>
<feature type="compositionally biased region" description="Basic and acidic residues" evidence="3">
    <location>
        <begin position="207"/>
        <end position="223"/>
    </location>
</feature>
<reference evidence="4" key="1">
    <citation type="submission" date="2022-06" db="EMBL/GenBank/DDBJ databases">
        <title>Genome Sequence of Candolleomyces eurysporus.</title>
        <authorList>
            <person name="Buettner E."/>
        </authorList>
    </citation>
    <scope>NUCLEOTIDE SEQUENCE</scope>
    <source>
        <strain evidence="4">VTCC 930004</strain>
    </source>
</reference>
<comment type="caution">
    <text evidence="4">The sequence shown here is derived from an EMBL/GenBank/DDBJ whole genome shotgun (WGS) entry which is preliminary data.</text>
</comment>
<evidence type="ECO:0000256" key="3">
    <source>
        <dbReference type="SAM" id="MobiDB-lite"/>
    </source>
</evidence>
<evidence type="ECO:0000313" key="4">
    <source>
        <dbReference type="EMBL" id="KAJ2923681.1"/>
    </source>
</evidence>
<feature type="coiled-coil region" evidence="2">
    <location>
        <begin position="109"/>
        <end position="136"/>
    </location>
</feature>
<dbReference type="PANTHER" id="PTHR45916:SF1">
    <property type="entry name" value="STRUCTURAL MAINTENANCE OF CHROMOSOMES PROTEIN 5"/>
    <property type="match status" value="1"/>
</dbReference>
<evidence type="ECO:0000256" key="1">
    <source>
        <dbReference type="ARBA" id="ARBA00023054"/>
    </source>
</evidence>
<dbReference type="AlphaFoldDB" id="A0A9W8IUP5"/>
<dbReference type="Proteomes" id="UP001140091">
    <property type="component" value="Unassembled WGS sequence"/>
</dbReference>
<organism evidence="4 5">
    <name type="scientific">Candolleomyces eurysporus</name>
    <dbReference type="NCBI Taxonomy" id="2828524"/>
    <lineage>
        <taxon>Eukaryota</taxon>
        <taxon>Fungi</taxon>
        <taxon>Dikarya</taxon>
        <taxon>Basidiomycota</taxon>
        <taxon>Agaricomycotina</taxon>
        <taxon>Agaricomycetes</taxon>
        <taxon>Agaricomycetidae</taxon>
        <taxon>Agaricales</taxon>
        <taxon>Agaricineae</taxon>
        <taxon>Psathyrellaceae</taxon>
        <taxon>Candolleomyces</taxon>
    </lineage>
</organism>
<evidence type="ECO:0000256" key="2">
    <source>
        <dbReference type="SAM" id="Coils"/>
    </source>
</evidence>
<proteinExistence type="predicted"/>
<evidence type="ECO:0000313" key="5">
    <source>
        <dbReference type="Proteomes" id="UP001140091"/>
    </source>
</evidence>
<dbReference type="EMBL" id="JANBPK010001296">
    <property type="protein sequence ID" value="KAJ2923681.1"/>
    <property type="molecule type" value="Genomic_DNA"/>
</dbReference>
<feature type="region of interest" description="Disordered" evidence="3">
    <location>
        <begin position="178"/>
        <end position="223"/>
    </location>
</feature>
<keyword evidence="1 2" id="KW-0175">Coiled coil</keyword>
<dbReference type="OrthoDB" id="10254973at2759"/>
<name>A0A9W8IUP5_9AGAR</name>
<feature type="compositionally biased region" description="Basic and acidic residues" evidence="3">
    <location>
        <begin position="178"/>
        <end position="191"/>
    </location>
</feature>